<dbReference type="InterPro" id="IPR020471">
    <property type="entry name" value="AKR"/>
</dbReference>
<comment type="caution">
    <text evidence="3">The sequence shown here is derived from an EMBL/GenBank/DDBJ whole genome shotgun (WGS) entry which is preliminary data.</text>
</comment>
<dbReference type="FunFam" id="3.20.20.100:FF:000004">
    <property type="entry name" value="Oxidoreductase, aldo/keto reductase"/>
    <property type="match status" value="1"/>
</dbReference>
<evidence type="ECO:0000259" key="2">
    <source>
        <dbReference type="Pfam" id="PF00248"/>
    </source>
</evidence>
<sequence length="316" mass="34511">MHFRNLGATGLSIAPVVFGGNVFGWTADEPTSFDLLDRFTAAGFNAIDTADVYSAWVPGHQGGESETIIGRWLKQSATRREDVIIITKVGSPMGENRKGLGETWIMQAVEASLKRLQTDHIDLYLAHWPDADVAHAETLSAFARLRDQGKIRAFGCSNYDAAQLRAAIEAARQAGLPSYGVLQPEYNLLTRDKYEGALAEICVEEDIGVIPYYSLAAGLLTGKYRSKADFAEVARSATLERFWDERAERVVAALIRIADELGEKPATIALAWLMTRRGITAPIASATRSEQLERLLRAPDVTLSDEALTALQEAGA</sequence>
<dbReference type="Gene3D" id="3.20.20.100">
    <property type="entry name" value="NADP-dependent oxidoreductase domain"/>
    <property type="match status" value="1"/>
</dbReference>
<evidence type="ECO:0000256" key="1">
    <source>
        <dbReference type="ARBA" id="ARBA00023002"/>
    </source>
</evidence>
<dbReference type="PANTHER" id="PTHR43364">
    <property type="entry name" value="NADH-SPECIFIC METHYLGLYOXAL REDUCTASE-RELATED"/>
    <property type="match status" value="1"/>
</dbReference>
<keyword evidence="1" id="KW-0560">Oxidoreductase</keyword>
<dbReference type="InterPro" id="IPR036812">
    <property type="entry name" value="NAD(P)_OxRdtase_dom_sf"/>
</dbReference>
<proteinExistence type="predicted"/>
<dbReference type="PRINTS" id="PR00069">
    <property type="entry name" value="ALDKETRDTASE"/>
</dbReference>
<dbReference type="SUPFAM" id="SSF51430">
    <property type="entry name" value="NAD(P)-linked oxidoreductase"/>
    <property type="match status" value="1"/>
</dbReference>
<accession>A0A506U3D4</accession>
<dbReference type="InterPro" id="IPR023210">
    <property type="entry name" value="NADP_OxRdtase_dom"/>
</dbReference>
<evidence type="ECO:0000313" key="4">
    <source>
        <dbReference type="Proteomes" id="UP000318801"/>
    </source>
</evidence>
<protein>
    <submittedName>
        <fullName evidence="3">Aldo/keto reductase</fullName>
    </submittedName>
</protein>
<dbReference type="GO" id="GO:0016491">
    <property type="term" value="F:oxidoreductase activity"/>
    <property type="evidence" value="ECO:0007669"/>
    <property type="project" value="UniProtKB-KW"/>
</dbReference>
<dbReference type="PANTHER" id="PTHR43364:SF6">
    <property type="entry name" value="OXIDOREDUCTASE-RELATED"/>
    <property type="match status" value="1"/>
</dbReference>
<evidence type="ECO:0000313" key="3">
    <source>
        <dbReference type="EMBL" id="TPW27836.1"/>
    </source>
</evidence>
<dbReference type="AlphaFoldDB" id="A0A506U3D4"/>
<dbReference type="RefSeq" id="WP_141150645.1">
    <property type="nucleotide sequence ID" value="NZ_VHLG01000015.1"/>
</dbReference>
<dbReference type="InterPro" id="IPR050523">
    <property type="entry name" value="AKR_Detox_Biosynth"/>
</dbReference>
<name>A0A506U3D4_9HYPH</name>
<dbReference type="Pfam" id="PF00248">
    <property type="entry name" value="Aldo_ket_red"/>
    <property type="match status" value="1"/>
</dbReference>
<dbReference type="Proteomes" id="UP000318801">
    <property type="component" value="Unassembled WGS sequence"/>
</dbReference>
<dbReference type="GO" id="GO:0005829">
    <property type="term" value="C:cytosol"/>
    <property type="evidence" value="ECO:0007669"/>
    <property type="project" value="UniProtKB-ARBA"/>
</dbReference>
<keyword evidence="4" id="KW-1185">Reference proteome</keyword>
<feature type="domain" description="NADP-dependent oxidoreductase" evidence="2">
    <location>
        <begin position="16"/>
        <end position="314"/>
    </location>
</feature>
<dbReference type="EMBL" id="VHLG01000015">
    <property type="protein sequence ID" value="TPW27836.1"/>
    <property type="molecule type" value="Genomic_DNA"/>
</dbReference>
<reference evidence="3 4" key="1">
    <citation type="submission" date="2019-06" db="EMBL/GenBank/DDBJ databases">
        <authorList>
            <person name="Li M."/>
        </authorList>
    </citation>
    <scope>NUCLEOTIDE SEQUENCE [LARGE SCALE GENOMIC DNA]</scope>
    <source>
        <strain evidence="3 4">BGMRC2036</strain>
    </source>
</reference>
<dbReference type="OrthoDB" id="9774523at2"/>
<dbReference type="CDD" id="cd19081">
    <property type="entry name" value="AKR_AKR9C1"/>
    <property type="match status" value="1"/>
</dbReference>
<gene>
    <name evidence="3" type="ORF">FJU08_19095</name>
</gene>
<organism evidence="3 4">
    <name type="scientific">Martelella alba</name>
    <dbReference type="NCBI Taxonomy" id="2590451"/>
    <lineage>
        <taxon>Bacteria</taxon>
        <taxon>Pseudomonadati</taxon>
        <taxon>Pseudomonadota</taxon>
        <taxon>Alphaproteobacteria</taxon>
        <taxon>Hyphomicrobiales</taxon>
        <taxon>Aurantimonadaceae</taxon>
        <taxon>Martelella</taxon>
    </lineage>
</organism>